<accession>A0A2W1B5M3</accession>
<keyword evidence="3" id="KW-1185">Reference proteome</keyword>
<evidence type="ECO:0000259" key="1">
    <source>
        <dbReference type="Pfam" id="PF08969"/>
    </source>
</evidence>
<dbReference type="EMBL" id="KZ150304">
    <property type="protein sequence ID" value="PZC71522.1"/>
    <property type="molecule type" value="Genomic_DNA"/>
</dbReference>
<dbReference type="OrthoDB" id="292964at2759"/>
<evidence type="ECO:0000313" key="3">
    <source>
        <dbReference type="Proteomes" id="UP000249218"/>
    </source>
</evidence>
<evidence type="ECO:0000313" key="2">
    <source>
        <dbReference type="EMBL" id="PZC71522.1"/>
    </source>
</evidence>
<proteinExistence type="predicted"/>
<gene>
    <name evidence="2" type="primary">HaOG213195</name>
    <name evidence="2" type="ORF">B5X24_HaOG213195</name>
</gene>
<dbReference type="Proteomes" id="UP000249218">
    <property type="component" value="Unassembled WGS sequence"/>
</dbReference>
<reference evidence="2 3" key="1">
    <citation type="journal article" date="2017" name="BMC Biol.">
        <title>Genomic innovations, transcriptional plasticity and gene loss underlying the evolution and divergence of two highly polyphagous and invasive Helicoverpa pest species.</title>
        <authorList>
            <person name="Pearce S.L."/>
            <person name="Clarke D.F."/>
            <person name="East P.D."/>
            <person name="Elfekih S."/>
            <person name="Gordon K.H."/>
            <person name="Jermiin L.S."/>
            <person name="McGaughran A."/>
            <person name="Oakeshott J.G."/>
            <person name="Papanikolaou A."/>
            <person name="Perera O.P."/>
            <person name="Rane R.V."/>
            <person name="Richards S."/>
            <person name="Tay W.T."/>
            <person name="Walsh T.K."/>
            <person name="Anderson A."/>
            <person name="Anderson C.J."/>
            <person name="Asgari S."/>
            <person name="Board P.G."/>
            <person name="Bretschneider A."/>
            <person name="Campbell P.M."/>
            <person name="Chertemps T."/>
            <person name="Christeller J.T."/>
            <person name="Coppin C.W."/>
            <person name="Downes S.J."/>
            <person name="Duan G."/>
            <person name="Farnsworth C.A."/>
            <person name="Good R.T."/>
            <person name="Han L.B."/>
            <person name="Han Y.C."/>
            <person name="Hatje K."/>
            <person name="Horne I."/>
            <person name="Huang Y.P."/>
            <person name="Hughes D.S."/>
            <person name="Jacquin-Joly E."/>
            <person name="James W."/>
            <person name="Jhangiani S."/>
            <person name="Kollmar M."/>
            <person name="Kuwar S.S."/>
            <person name="Li S."/>
            <person name="Liu N.Y."/>
            <person name="Maibeche M.T."/>
            <person name="Miller J.R."/>
            <person name="Montagne N."/>
            <person name="Perry T."/>
            <person name="Qu J."/>
            <person name="Song S.V."/>
            <person name="Sutton G.G."/>
            <person name="Vogel H."/>
            <person name="Walenz B.P."/>
            <person name="Xu W."/>
            <person name="Zhang H.J."/>
            <person name="Zou Z."/>
            <person name="Batterham P."/>
            <person name="Edwards O.R."/>
            <person name="Feyereisen R."/>
            <person name="Gibbs R.A."/>
            <person name="Heckel D.G."/>
            <person name="McGrath A."/>
            <person name="Robin C."/>
            <person name="Scherer S.E."/>
            <person name="Worley K.C."/>
            <person name="Wu Y.D."/>
        </authorList>
    </citation>
    <scope>NUCLEOTIDE SEQUENCE [LARGE SCALE GENOMIC DNA]</scope>
    <source>
        <strain evidence="2">Harm_GR_Male_#8</strain>
        <tissue evidence="2">Whole organism</tissue>
    </source>
</reference>
<dbReference type="SUPFAM" id="SSF140856">
    <property type="entry name" value="USP8 N-terminal domain-like"/>
    <property type="match status" value="1"/>
</dbReference>
<dbReference type="Pfam" id="PF08969">
    <property type="entry name" value="USP8_dimer"/>
    <property type="match status" value="1"/>
</dbReference>
<sequence>MTETRRIQLHLGKCIEDLDKLHNVPDLKSKRATLLCKTAQKLFESAEEAREKGDEEYSYVYYMKYLRVIAYISKDKDYLKDKSYFNNMLGAKNPNKAIDHAEKLKNSLIDR</sequence>
<feature type="domain" description="USP8 dimerisation" evidence="1">
    <location>
        <begin position="8"/>
        <end position="110"/>
    </location>
</feature>
<protein>
    <recommendedName>
        <fullName evidence="1">USP8 dimerisation domain-containing protein</fullName>
    </recommendedName>
</protein>
<dbReference type="Gene3D" id="1.20.58.80">
    <property type="entry name" value="Phosphotransferase system, lactose/cellobiose-type IIA subunit"/>
    <property type="match status" value="1"/>
</dbReference>
<name>A0A2W1B5M3_HELAM</name>
<dbReference type="InterPro" id="IPR015063">
    <property type="entry name" value="USP8_dimer"/>
</dbReference>
<dbReference type="GO" id="GO:0016579">
    <property type="term" value="P:protein deubiquitination"/>
    <property type="evidence" value="ECO:0007669"/>
    <property type="project" value="UniProtKB-ARBA"/>
</dbReference>
<dbReference type="AlphaFoldDB" id="A0A2W1B5M3"/>
<organism evidence="2 3">
    <name type="scientific">Helicoverpa armigera</name>
    <name type="common">Cotton bollworm</name>
    <name type="synonym">Heliothis armigera</name>
    <dbReference type="NCBI Taxonomy" id="29058"/>
    <lineage>
        <taxon>Eukaryota</taxon>
        <taxon>Metazoa</taxon>
        <taxon>Ecdysozoa</taxon>
        <taxon>Arthropoda</taxon>
        <taxon>Hexapoda</taxon>
        <taxon>Insecta</taxon>
        <taxon>Pterygota</taxon>
        <taxon>Neoptera</taxon>
        <taxon>Endopterygota</taxon>
        <taxon>Lepidoptera</taxon>
        <taxon>Glossata</taxon>
        <taxon>Ditrysia</taxon>
        <taxon>Noctuoidea</taxon>
        <taxon>Noctuidae</taxon>
        <taxon>Heliothinae</taxon>
        <taxon>Helicoverpa</taxon>
    </lineage>
</organism>